<keyword evidence="1" id="KW-0472">Membrane</keyword>
<organism evidence="2 3">
    <name type="scientific">Rhodobacter lacus</name>
    <dbReference type="NCBI Taxonomy" id="1641972"/>
    <lineage>
        <taxon>Bacteria</taxon>
        <taxon>Pseudomonadati</taxon>
        <taxon>Pseudomonadota</taxon>
        <taxon>Alphaproteobacteria</taxon>
        <taxon>Rhodobacterales</taxon>
        <taxon>Rhodobacter group</taxon>
        <taxon>Rhodobacter</taxon>
    </lineage>
</organism>
<dbReference type="EMBL" id="JBHUIX010000011">
    <property type="protein sequence ID" value="MFD2174579.1"/>
    <property type="molecule type" value="Genomic_DNA"/>
</dbReference>
<reference evidence="3" key="1">
    <citation type="journal article" date="2019" name="Int. J. Syst. Evol. Microbiol.">
        <title>The Global Catalogue of Microorganisms (GCM) 10K type strain sequencing project: providing services to taxonomists for standard genome sequencing and annotation.</title>
        <authorList>
            <consortium name="The Broad Institute Genomics Platform"/>
            <consortium name="The Broad Institute Genome Sequencing Center for Infectious Disease"/>
            <person name="Wu L."/>
            <person name="Ma J."/>
        </authorList>
    </citation>
    <scope>NUCLEOTIDE SEQUENCE [LARGE SCALE GENOMIC DNA]</scope>
    <source>
        <strain evidence="3">CCUG 55131</strain>
    </source>
</reference>
<feature type="transmembrane region" description="Helical" evidence="1">
    <location>
        <begin position="34"/>
        <end position="51"/>
    </location>
</feature>
<name>A0ABW5AAN3_9RHOB</name>
<comment type="caution">
    <text evidence="2">The sequence shown here is derived from an EMBL/GenBank/DDBJ whole genome shotgun (WGS) entry which is preliminary data.</text>
</comment>
<accession>A0ABW5AAN3</accession>
<keyword evidence="1" id="KW-1133">Transmembrane helix</keyword>
<dbReference type="RefSeq" id="WP_377390184.1">
    <property type="nucleotide sequence ID" value="NZ_JBHUIX010000011.1"/>
</dbReference>
<feature type="transmembrane region" description="Helical" evidence="1">
    <location>
        <begin position="6"/>
        <end position="27"/>
    </location>
</feature>
<evidence type="ECO:0000313" key="2">
    <source>
        <dbReference type="EMBL" id="MFD2174579.1"/>
    </source>
</evidence>
<dbReference type="Proteomes" id="UP001597413">
    <property type="component" value="Unassembled WGS sequence"/>
</dbReference>
<evidence type="ECO:0008006" key="4">
    <source>
        <dbReference type="Google" id="ProtNLM"/>
    </source>
</evidence>
<keyword evidence="1" id="KW-0812">Transmembrane</keyword>
<proteinExistence type="predicted"/>
<evidence type="ECO:0000256" key="1">
    <source>
        <dbReference type="SAM" id="Phobius"/>
    </source>
</evidence>
<protein>
    <recommendedName>
        <fullName evidence="4">50S ribosomal protein L35</fullName>
    </recommendedName>
</protein>
<sequence length="76" mass="7873">MLDADIYLVLGIIVSAFAIPGVLSAFAESRPPRSAAVAVLVGGGLILYAFATRPGGYTPAQIPEAFTRVLAEILGR</sequence>
<keyword evidence="3" id="KW-1185">Reference proteome</keyword>
<evidence type="ECO:0000313" key="3">
    <source>
        <dbReference type="Proteomes" id="UP001597413"/>
    </source>
</evidence>
<gene>
    <name evidence="2" type="ORF">ACFSM0_10785</name>
</gene>